<organism evidence="1">
    <name type="scientific">marine sediment metagenome</name>
    <dbReference type="NCBI Taxonomy" id="412755"/>
    <lineage>
        <taxon>unclassified sequences</taxon>
        <taxon>metagenomes</taxon>
        <taxon>ecological metagenomes</taxon>
    </lineage>
</organism>
<dbReference type="CDD" id="cd00085">
    <property type="entry name" value="HNHc"/>
    <property type="match status" value="1"/>
</dbReference>
<gene>
    <name evidence="1" type="ORF">LCGC14_0850490</name>
</gene>
<evidence type="ECO:0008006" key="2">
    <source>
        <dbReference type="Google" id="ProtNLM"/>
    </source>
</evidence>
<comment type="caution">
    <text evidence="1">The sequence shown here is derived from an EMBL/GenBank/DDBJ whole genome shotgun (WGS) entry which is preliminary data.</text>
</comment>
<reference evidence="1" key="1">
    <citation type="journal article" date="2015" name="Nature">
        <title>Complex archaea that bridge the gap between prokaryotes and eukaryotes.</title>
        <authorList>
            <person name="Spang A."/>
            <person name="Saw J.H."/>
            <person name="Jorgensen S.L."/>
            <person name="Zaremba-Niedzwiedzka K."/>
            <person name="Martijn J."/>
            <person name="Lind A.E."/>
            <person name="van Eijk R."/>
            <person name="Schleper C."/>
            <person name="Guy L."/>
            <person name="Ettema T.J."/>
        </authorList>
    </citation>
    <scope>NUCLEOTIDE SEQUENCE</scope>
</reference>
<dbReference type="EMBL" id="LAZR01002533">
    <property type="protein sequence ID" value="KKN28805.1"/>
    <property type="molecule type" value="Genomic_DNA"/>
</dbReference>
<dbReference type="InterPro" id="IPR003615">
    <property type="entry name" value="HNH_nuc"/>
</dbReference>
<protein>
    <recommendedName>
        <fullName evidence="2">HNH nuclease domain-containing protein</fullName>
    </recommendedName>
</protein>
<sequence>MDTKPKCKTCGKPIKKAGRRTYCASCVVASSRRRTRLRAIKARGGACVVCGYDRSYWALAFHHIDPATKSFHISGNTRAWTKVKSEIQKCTLVCHNCHSEIHAGMVQLSAFDAATGKIKADVADATLPDDLEALGRICTAQTRASRRKGLSGRVSKARRSKAPRYDKICALETCAASFVTKRVGALYCSSECAHKNTRRTKRPSKEKLHRLVWKYPTSYIAKRLGVSDNAVGKWCRQYEIDKPPRGYWAKQRAAVERPRQDELQMLVWQLPIVHIADHFGVAESTVRGWCRDYDIDTPESGYWSGREYSTTV</sequence>
<dbReference type="AlphaFoldDB" id="A0A0F9PAH8"/>
<proteinExistence type="predicted"/>
<accession>A0A0F9PAH8</accession>
<evidence type="ECO:0000313" key="1">
    <source>
        <dbReference type="EMBL" id="KKN28805.1"/>
    </source>
</evidence>
<name>A0A0F9PAH8_9ZZZZ</name>